<organism evidence="3 4">
    <name type="scientific">Scopulibacillus darangshiensis</name>
    <dbReference type="NCBI Taxonomy" id="442528"/>
    <lineage>
        <taxon>Bacteria</taxon>
        <taxon>Bacillati</taxon>
        <taxon>Bacillota</taxon>
        <taxon>Bacilli</taxon>
        <taxon>Bacillales</taxon>
        <taxon>Sporolactobacillaceae</taxon>
        <taxon>Scopulibacillus</taxon>
    </lineage>
</organism>
<accession>A0A4R2P6G7</accession>
<dbReference type="AlphaFoldDB" id="A0A4R2P6G7"/>
<dbReference type="InterPro" id="IPR006668">
    <property type="entry name" value="Mg_transptr_MgtE_intracell_dom"/>
</dbReference>
<dbReference type="SUPFAM" id="SSF158791">
    <property type="entry name" value="MgtE N-terminal domain-like"/>
    <property type="match status" value="1"/>
</dbReference>
<sequence length="166" mass="18487">MMQLLGMDVKEKINSISKSFPMVQNKLSKREASGASADALKRKLASQSQTINQMKKELDTKISKIKGLKDDLKQIESQVKMQKKNNQSKEDARRASMYAQTYKNMDPEKAGAIFSQMDSKVAAKYLDMLDNKTKAHILENIPADKAAAITPLLNPKPETNQSANQG</sequence>
<comment type="caution">
    <text evidence="3">The sequence shown here is derived from an EMBL/GenBank/DDBJ whole genome shotgun (WGS) entry which is preliminary data.</text>
</comment>
<dbReference type="Proteomes" id="UP000295416">
    <property type="component" value="Unassembled WGS sequence"/>
</dbReference>
<evidence type="ECO:0000313" key="3">
    <source>
        <dbReference type="EMBL" id="TCP30327.1"/>
    </source>
</evidence>
<feature type="region of interest" description="Disordered" evidence="1">
    <location>
        <begin position="79"/>
        <end position="102"/>
    </location>
</feature>
<dbReference type="InterPro" id="IPR038076">
    <property type="entry name" value="MgtE_N_sf"/>
</dbReference>
<evidence type="ECO:0000259" key="2">
    <source>
        <dbReference type="Pfam" id="PF03448"/>
    </source>
</evidence>
<name>A0A4R2P6G7_9BACL</name>
<keyword evidence="4" id="KW-1185">Reference proteome</keyword>
<reference evidence="3 4" key="1">
    <citation type="submission" date="2019-03" db="EMBL/GenBank/DDBJ databases">
        <title>Genomic Encyclopedia of Type Strains, Phase IV (KMG-IV): sequencing the most valuable type-strain genomes for metagenomic binning, comparative biology and taxonomic classification.</title>
        <authorList>
            <person name="Goeker M."/>
        </authorList>
    </citation>
    <scope>NUCLEOTIDE SEQUENCE [LARGE SCALE GENOMIC DNA]</scope>
    <source>
        <strain evidence="3 4">DSM 19377</strain>
    </source>
</reference>
<dbReference type="EMBL" id="SLXK01000006">
    <property type="protein sequence ID" value="TCP30327.1"/>
    <property type="molecule type" value="Genomic_DNA"/>
</dbReference>
<proteinExistence type="predicted"/>
<dbReference type="Pfam" id="PF03448">
    <property type="entry name" value="MgtE_N"/>
    <property type="match status" value="1"/>
</dbReference>
<dbReference type="Gene3D" id="1.25.60.10">
    <property type="entry name" value="MgtE N-terminal domain-like"/>
    <property type="match status" value="1"/>
</dbReference>
<evidence type="ECO:0000256" key="1">
    <source>
        <dbReference type="SAM" id="MobiDB-lite"/>
    </source>
</evidence>
<gene>
    <name evidence="3" type="ORF">EV207_106150</name>
</gene>
<dbReference type="RefSeq" id="WP_132744953.1">
    <property type="nucleotide sequence ID" value="NZ_SLXK01000006.1"/>
</dbReference>
<dbReference type="OrthoDB" id="1724615at2"/>
<protein>
    <submittedName>
        <fullName evidence="3">MgtE-like protein</fullName>
    </submittedName>
</protein>
<feature type="domain" description="Magnesium transporter MgtE intracellular" evidence="2">
    <location>
        <begin position="99"/>
        <end position="151"/>
    </location>
</feature>
<evidence type="ECO:0000313" key="4">
    <source>
        <dbReference type="Proteomes" id="UP000295416"/>
    </source>
</evidence>